<dbReference type="GO" id="GO:0003677">
    <property type="term" value="F:DNA binding"/>
    <property type="evidence" value="ECO:0007669"/>
    <property type="project" value="UniProtKB-KW"/>
</dbReference>
<protein>
    <submittedName>
        <fullName evidence="5">Helix-turn-helix transcriptional regulator</fullName>
    </submittedName>
</protein>
<gene>
    <name evidence="5" type="ORF">HRJ53_28960</name>
</gene>
<keyword evidence="6" id="KW-1185">Reference proteome</keyword>
<evidence type="ECO:0000313" key="5">
    <source>
        <dbReference type="EMBL" id="MBA0089040.1"/>
    </source>
</evidence>
<dbReference type="Gene3D" id="1.10.10.10">
    <property type="entry name" value="Winged helix-like DNA-binding domain superfamily/Winged helix DNA-binding domain"/>
    <property type="match status" value="1"/>
</dbReference>
<dbReference type="Pfam" id="PF01638">
    <property type="entry name" value="HxlR"/>
    <property type="match status" value="1"/>
</dbReference>
<accession>A0A7V8T022</accession>
<evidence type="ECO:0000313" key="6">
    <source>
        <dbReference type="Proteomes" id="UP000567293"/>
    </source>
</evidence>
<dbReference type="PANTHER" id="PTHR33204:SF29">
    <property type="entry name" value="TRANSCRIPTIONAL REGULATOR"/>
    <property type="match status" value="1"/>
</dbReference>
<keyword evidence="1" id="KW-0805">Transcription regulation</keyword>
<sequence length="108" mass="12673">MDSKNCPVTLTTHVIGGKWKPSILFYLERRVCRFSELQRFLAGPTKKMLTQQLRELERDDIVRRKVYAEVPPRVEYSLTKHGESLRPILRLMSAWGKKHRARYCANGN</sequence>
<proteinExistence type="predicted"/>
<name>A0A7V8T022_9BACT</name>
<keyword evidence="2" id="KW-0238">DNA-binding</keyword>
<dbReference type="Proteomes" id="UP000567293">
    <property type="component" value="Unassembled WGS sequence"/>
</dbReference>
<feature type="domain" description="HTH hxlR-type" evidence="4">
    <location>
        <begin position="6"/>
        <end position="104"/>
    </location>
</feature>
<evidence type="ECO:0000256" key="2">
    <source>
        <dbReference type="ARBA" id="ARBA00023125"/>
    </source>
</evidence>
<dbReference type="PANTHER" id="PTHR33204">
    <property type="entry name" value="TRANSCRIPTIONAL REGULATOR, MARR FAMILY"/>
    <property type="match status" value="1"/>
</dbReference>
<dbReference type="InterPro" id="IPR002577">
    <property type="entry name" value="HTH_HxlR"/>
</dbReference>
<dbReference type="SUPFAM" id="SSF46785">
    <property type="entry name" value="Winged helix' DNA-binding domain"/>
    <property type="match status" value="1"/>
</dbReference>
<reference evidence="5" key="1">
    <citation type="submission" date="2020-06" db="EMBL/GenBank/DDBJ databases">
        <title>Legume-microbial interactions unlock mineral nutrients during tropical forest succession.</title>
        <authorList>
            <person name="Epihov D.Z."/>
        </authorList>
    </citation>
    <scope>NUCLEOTIDE SEQUENCE [LARGE SCALE GENOMIC DNA]</scope>
    <source>
        <strain evidence="5">Pan2503</strain>
    </source>
</reference>
<dbReference type="AlphaFoldDB" id="A0A7V8T022"/>
<dbReference type="InterPro" id="IPR036388">
    <property type="entry name" value="WH-like_DNA-bd_sf"/>
</dbReference>
<organism evidence="5 6">
    <name type="scientific">Candidatus Acidiferrum panamense</name>
    <dbReference type="NCBI Taxonomy" id="2741543"/>
    <lineage>
        <taxon>Bacteria</taxon>
        <taxon>Pseudomonadati</taxon>
        <taxon>Acidobacteriota</taxon>
        <taxon>Terriglobia</taxon>
        <taxon>Candidatus Acidiferrales</taxon>
        <taxon>Candidatus Acidiferrum</taxon>
    </lineage>
</organism>
<comment type="caution">
    <text evidence="5">The sequence shown here is derived from an EMBL/GenBank/DDBJ whole genome shotgun (WGS) entry which is preliminary data.</text>
</comment>
<evidence type="ECO:0000256" key="3">
    <source>
        <dbReference type="ARBA" id="ARBA00023163"/>
    </source>
</evidence>
<keyword evidence="3" id="KW-0804">Transcription</keyword>
<dbReference type="PROSITE" id="PS51118">
    <property type="entry name" value="HTH_HXLR"/>
    <property type="match status" value="1"/>
</dbReference>
<dbReference type="InterPro" id="IPR036390">
    <property type="entry name" value="WH_DNA-bd_sf"/>
</dbReference>
<evidence type="ECO:0000256" key="1">
    <source>
        <dbReference type="ARBA" id="ARBA00023015"/>
    </source>
</evidence>
<dbReference type="EMBL" id="JACDQQ010002805">
    <property type="protein sequence ID" value="MBA0089040.1"/>
    <property type="molecule type" value="Genomic_DNA"/>
</dbReference>
<evidence type="ECO:0000259" key="4">
    <source>
        <dbReference type="PROSITE" id="PS51118"/>
    </source>
</evidence>